<evidence type="ECO:0000313" key="2">
    <source>
        <dbReference type="EMBL" id="QWG20759.1"/>
    </source>
</evidence>
<feature type="transmembrane region" description="Helical" evidence="1">
    <location>
        <begin position="80"/>
        <end position="103"/>
    </location>
</feature>
<protein>
    <submittedName>
        <fullName evidence="2">DUF2721 domain-containing protein</fullName>
    </submittedName>
</protein>
<name>A0A975RV18_9BRAD</name>
<evidence type="ECO:0000256" key="1">
    <source>
        <dbReference type="SAM" id="Phobius"/>
    </source>
</evidence>
<keyword evidence="1" id="KW-0472">Membrane</keyword>
<keyword evidence="1" id="KW-1133">Transmembrane helix</keyword>
<organism evidence="2 3">
    <name type="scientific">Bradyrhizobium sediminis</name>
    <dbReference type="NCBI Taxonomy" id="2840469"/>
    <lineage>
        <taxon>Bacteria</taxon>
        <taxon>Pseudomonadati</taxon>
        <taxon>Pseudomonadota</taxon>
        <taxon>Alphaproteobacteria</taxon>
        <taxon>Hyphomicrobiales</taxon>
        <taxon>Nitrobacteraceae</taxon>
        <taxon>Bradyrhizobium</taxon>
    </lineage>
</organism>
<reference evidence="2" key="1">
    <citation type="submission" date="2021-06" db="EMBL/GenBank/DDBJ databases">
        <title>Bradyrhizobium sp. S2-11-2 Genome sequencing.</title>
        <authorList>
            <person name="Jin L."/>
        </authorList>
    </citation>
    <scope>NUCLEOTIDE SEQUENCE</scope>
    <source>
        <strain evidence="2">S2-11-2</strain>
    </source>
</reference>
<dbReference type="EMBL" id="CP076135">
    <property type="protein sequence ID" value="QWG20759.1"/>
    <property type="molecule type" value="Genomic_DNA"/>
</dbReference>
<keyword evidence="1" id="KW-0812">Transmembrane</keyword>
<feature type="transmembrane region" description="Helical" evidence="1">
    <location>
        <begin position="109"/>
        <end position="127"/>
    </location>
</feature>
<sequence length="144" mass="15734">MMPVTPSIDQLARIIGNVAAPAFLLGAVASFISVLISRINRVIDRAQFLHGLAEDDVPKAYLKADIPRLRRRATLLNRSLFCSILSAILTALIIIVAFISALFNIAHEYGVALLFIAALLTFSLSLLDLAREARIALHDNDLRA</sequence>
<proteinExistence type="predicted"/>
<dbReference type="KEGG" id="bsei:KMZ68_06185"/>
<dbReference type="Pfam" id="PF11026">
    <property type="entry name" value="DUF2721"/>
    <property type="match status" value="1"/>
</dbReference>
<dbReference type="AlphaFoldDB" id="A0A975RV18"/>
<feature type="transmembrane region" description="Helical" evidence="1">
    <location>
        <begin position="12"/>
        <end position="36"/>
    </location>
</feature>
<dbReference type="Proteomes" id="UP000680805">
    <property type="component" value="Chromosome"/>
</dbReference>
<dbReference type="InterPro" id="IPR021279">
    <property type="entry name" value="DUF2721"/>
</dbReference>
<accession>A0A975RV18</accession>
<evidence type="ECO:0000313" key="3">
    <source>
        <dbReference type="Proteomes" id="UP000680805"/>
    </source>
</evidence>
<gene>
    <name evidence="2" type="ORF">KMZ68_06185</name>
</gene>